<evidence type="ECO:0000313" key="2">
    <source>
        <dbReference type="Proteomes" id="UP000019753"/>
    </source>
</evidence>
<dbReference type="AlphaFoldDB" id="A0A021VUZ2"/>
<proteinExistence type="predicted"/>
<dbReference type="EMBL" id="AXCW01000008">
    <property type="protein sequence ID" value="EYR65024.1"/>
    <property type="molecule type" value="Genomic_DNA"/>
</dbReference>
<name>A0A021VUZ2_9CELL</name>
<evidence type="ECO:0000313" key="1">
    <source>
        <dbReference type="EMBL" id="EYR65024.1"/>
    </source>
</evidence>
<gene>
    <name evidence="1" type="ORF">N866_18820</name>
</gene>
<organism evidence="1 2">
    <name type="scientific">Actinotalea ferrariae CF5-4</name>
    <dbReference type="NCBI Taxonomy" id="948458"/>
    <lineage>
        <taxon>Bacteria</taxon>
        <taxon>Bacillati</taxon>
        <taxon>Actinomycetota</taxon>
        <taxon>Actinomycetes</taxon>
        <taxon>Micrococcales</taxon>
        <taxon>Cellulomonadaceae</taxon>
        <taxon>Actinotalea</taxon>
    </lineage>
</organism>
<comment type="caution">
    <text evidence="1">The sequence shown here is derived from an EMBL/GenBank/DDBJ whole genome shotgun (WGS) entry which is preliminary data.</text>
</comment>
<evidence type="ECO:0008006" key="3">
    <source>
        <dbReference type="Google" id="ProtNLM"/>
    </source>
</evidence>
<dbReference type="Proteomes" id="UP000019753">
    <property type="component" value="Unassembled WGS sequence"/>
</dbReference>
<protein>
    <recommendedName>
        <fullName evidence="3">DUF4258 domain-containing protein</fullName>
    </recommendedName>
</protein>
<accession>A0A021VUZ2</accession>
<sequence>MPQRIWIGQVLISPAIAGKIQSKHGVTPDEVLDVCFGHRTARWHRHEVHGWRLLVRGQTAAGRELMIVLHPVDTRDGVWRLRTALAAPRR</sequence>
<keyword evidence="2" id="KW-1185">Reference proteome</keyword>
<reference evidence="1 2" key="1">
    <citation type="submission" date="2014-01" db="EMBL/GenBank/DDBJ databases">
        <title>Actinotalea ferrariae CF5-4.</title>
        <authorList>
            <person name="Chen F."/>
            <person name="Li Y."/>
            <person name="Wang G."/>
        </authorList>
    </citation>
    <scope>NUCLEOTIDE SEQUENCE [LARGE SCALE GENOMIC DNA]</scope>
    <source>
        <strain evidence="1 2">CF5-4</strain>
    </source>
</reference>